<reference evidence="16" key="1">
    <citation type="journal article" date="2019" name="Int. J. Syst. Evol. Microbiol.">
        <title>The Global Catalogue of Microorganisms (GCM) 10K type strain sequencing project: providing services to taxonomists for standard genome sequencing and annotation.</title>
        <authorList>
            <consortium name="The Broad Institute Genomics Platform"/>
            <consortium name="The Broad Institute Genome Sequencing Center for Infectious Disease"/>
            <person name="Wu L."/>
            <person name="Ma J."/>
        </authorList>
    </citation>
    <scope>NUCLEOTIDE SEQUENCE [LARGE SCALE GENOMIC DNA]</scope>
    <source>
        <strain evidence="16">JCM 17551</strain>
    </source>
</reference>
<keyword evidence="8 14" id="KW-1133">Transmembrane helix</keyword>
<evidence type="ECO:0000256" key="14">
    <source>
        <dbReference type="HAMAP-Rule" id="MF_01006"/>
    </source>
</evidence>
<evidence type="ECO:0000256" key="10">
    <source>
        <dbReference type="ARBA" id="ARBA00023251"/>
    </source>
</evidence>
<keyword evidence="5 14" id="KW-1003">Cell membrane</keyword>
<dbReference type="EC" id="3.6.1.27" evidence="3 14"/>
<feature type="transmembrane region" description="Helical" evidence="14">
    <location>
        <begin position="250"/>
        <end position="267"/>
    </location>
</feature>
<comment type="catalytic activity">
    <reaction evidence="13 14">
        <text>di-trans,octa-cis-undecaprenyl diphosphate + H2O = di-trans,octa-cis-undecaprenyl phosphate + phosphate + H(+)</text>
        <dbReference type="Rhea" id="RHEA:28094"/>
        <dbReference type="ChEBI" id="CHEBI:15377"/>
        <dbReference type="ChEBI" id="CHEBI:15378"/>
        <dbReference type="ChEBI" id="CHEBI:43474"/>
        <dbReference type="ChEBI" id="CHEBI:58405"/>
        <dbReference type="ChEBI" id="CHEBI:60392"/>
        <dbReference type="EC" id="3.6.1.27"/>
    </reaction>
</comment>
<dbReference type="PANTHER" id="PTHR30622:SF4">
    <property type="entry name" value="UNDECAPRENYL-DIPHOSPHATASE"/>
    <property type="match status" value="1"/>
</dbReference>
<keyword evidence="16" id="KW-1185">Reference proteome</keyword>
<comment type="subcellular location">
    <subcellularLocation>
        <location evidence="1 14">Cell membrane</location>
        <topology evidence="1 14">Multi-pass membrane protein</topology>
    </subcellularLocation>
</comment>
<evidence type="ECO:0000256" key="2">
    <source>
        <dbReference type="ARBA" id="ARBA00010621"/>
    </source>
</evidence>
<keyword evidence="7 14" id="KW-0378">Hydrolase</keyword>
<feature type="transmembrane region" description="Helical" evidence="14">
    <location>
        <begin position="184"/>
        <end position="202"/>
    </location>
</feature>
<dbReference type="RefSeq" id="WP_344800444.1">
    <property type="nucleotide sequence ID" value="NZ_BAABBN010000015.1"/>
</dbReference>
<evidence type="ECO:0000256" key="13">
    <source>
        <dbReference type="ARBA" id="ARBA00047594"/>
    </source>
</evidence>
<keyword evidence="14" id="KW-0133">Cell shape</keyword>
<keyword evidence="6 14" id="KW-0812">Transmembrane</keyword>
<feature type="transmembrane region" description="Helical" evidence="14">
    <location>
        <begin position="6"/>
        <end position="29"/>
    </location>
</feature>
<evidence type="ECO:0000256" key="3">
    <source>
        <dbReference type="ARBA" id="ARBA00012374"/>
    </source>
</evidence>
<dbReference type="EMBL" id="BAABBN010000015">
    <property type="protein sequence ID" value="GAA3940217.1"/>
    <property type="molecule type" value="Genomic_DNA"/>
</dbReference>
<keyword evidence="9 14" id="KW-0472">Membrane</keyword>
<organism evidence="15 16">
    <name type="scientific">Litoribacillus peritrichatus</name>
    <dbReference type="NCBI Taxonomy" id="718191"/>
    <lineage>
        <taxon>Bacteria</taxon>
        <taxon>Pseudomonadati</taxon>
        <taxon>Pseudomonadota</taxon>
        <taxon>Gammaproteobacteria</taxon>
        <taxon>Oceanospirillales</taxon>
        <taxon>Oceanospirillaceae</taxon>
        <taxon>Litoribacillus</taxon>
    </lineage>
</organism>
<keyword evidence="14" id="KW-0961">Cell wall biogenesis/degradation</keyword>
<evidence type="ECO:0000313" key="15">
    <source>
        <dbReference type="EMBL" id="GAA3940217.1"/>
    </source>
</evidence>
<evidence type="ECO:0000256" key="6">
    <source>
        <dbReference type="ARBA" id="ARBA00022692"/>
    </source>
</evidence>
<comment type="miscellaneous">
    <text evidence="14">Bacitracin is thought to be involved in the inhibition of peptidoglycan synthesis by sequestering undecaprenyl diphosphate, thereby reducing the pool of lipid carrier available.</text>
</comment>
<comment type="function">
    <text evidence="14">Catalyzes the dephosphorylation of undecaprenyl diphosphate (UPP). Confers resistance to bacitracin.</text>
</comment>
<comment type="similarity">
    <text evidence="2 14">Belongs to the UppP family.</text>
</comment>
<feature type="transmembrane region" description="Helical" evidence="14">
    <location>
        <begin position="143"/>
        <end position="163"/>
    </location>
</feature>
<dbReference type="NCBIfam" id="TIGR00753">
    <property type="entry name" value="undec_PP_bacA"/>
    <property type="match status" value="1"/>
</dbReference>
<dbReference type="Pfam" id="PF02673">
    <property type="entry name" value="BacA"/>
    <property type="match status" value="1"/>
</dbReference>
<dbReference type="PANTHER" id="PTHR30622">
    <property type="entry name" value="UNDECAPRENYL-DIPHOSPHATASE"/>
    <property type="match status" value="1"/>
</dbReference>
<evidence type="ECO:0000256" key="4">
    <source>
        <dbReference type="ARBA" id="ARBA00021581"/>
    </source>
</evidence>
<proteinExistence type="inferred from homology"/>
<dbReference type="Proteomes" id="UP001501565">
    <property type="component" value="Unassembled WGS sequence"/>
</dbReference>
<evidence type="ECO:0000256" key="7">
    <source>
        <dbReference type="ARBA" id="ARBA00022801"/>
    </source>
</evidence>
<evidence type="ECO:0000313" key="16">
    <source>
        <dbReference type="Proteomes" id="UP001501565"/>
    </source>
</evidence>
<sequence length="272" mass="29119">MGWFQVVFLAVIQGLTEFLPISSSAHLILPAQLFGWEDQGLTFDVAVHVGTLAAVLIYFREDVYKIAVAWFASFAGKGFTKEAQLGWWIIIATIPVVIFGATLKDFIEGNLRSVLVIGAASIFFGLLLLWADKAGSRKEPLEVLGFKGAFAVGLAQVFALIPGTSRSGVTMTASLFLGQTRDSAARFSFLLSIPVILGAGLFKGKDLAEQGGDASLMAAGVGALLAAISAYLCIKLFLVFINRIGVMPFVIYRCVLGVCLIATAYWVPVQSI</sequence>
<dbReference type="InterPro" id="IPR003824">
    <property type="entry name" value="UppP"/>
</dbReference>
<feature type="transmembrane region" description="Helical" evidence="14">
    <location>
        <begin position="214"/>
        <end position="238"/>
    </location>
</feature>
<protein>
    <recommendedName>
        <fullName evidence="4 14">Undecaprenyl-diphosphatase</fullName>
        <ecNumber evidence="3 14">3.6.1.27</ecNumber>
    </recommendedName>
    <alternativeName>
        <fullName evidence="12 14">Bacitracin resistance protein</fullName>
    </alternativeName>
    <alternativeName>
        <fullName evidence="11 14">Undecaprenyl pyrophosphate phosphatase</fullName>
    </alternativeName>
</protein>
<comment type="caution">
    <text evidence="15">The sequence shown here is derived from an EMBL/GenBank/DDBJ whole genome shotgun (WGS) entry which is preliminary data.</text>
</comment>
<dbReference type="HAMAP" id="MF_01006">
    <property type="entry name" value="Undec_diphosphatase"/>
    <property type="match status" value="1"/>
</dbReference>
<evidence type="ECO:0000256" key="5">
    <source>
        <dbReference type="ARBA" id="ARBA00022475"/>
    </source>
</evidence>
<evidence type="ECO:0000256" key="9">
    <source>
        <dbReference type="ARBA" id="ARBA00023136"/>
    </source>
</evidence>
<dbReference type="NCBIfam" id="NF001393">
    <property type="entry name" value="PRK00281.2-4"/>
    <property type="match status" value="1"/>
</dbReference>
<feature type="transmembrane region" description="Helical" evidence="14">
    <location>
        <begin position="114"/>
        <end position="131"/>
    </location>
</feature>
<feature type="transmembrane region" description="Helical" evidence="14">
    <location>
        <begin position="85"/>
        <end position="102"/>
    </location>
</feature>
<gene>
    <name evidence="14" type="primary">uppP</name>
    <name evidence="15" type="ORF">GCM10022277_40240</name>
</gene>
<keyword evidence="14" id="KW-0573">Peptidoglycan synthesis</keyword>
<evidence type="ECO:0000256" key="8">
    <source>
        <dbReference type="ARBA" id="ARBA00022989"/>
    </source>
</evidence>
<accession>A0ABP7N932</accession>
<evidence type="ECO:0000256" key="11">
    <source>
        <dbReference type="ARBA" id="ARBA00032707"/>
    </source>
</evidence>
<name>A0ABP7N932_9GAMM</name>
<evidence type="ECO:0000256" key="1">
    <source>
        <dbReference type="ARBA" id="ARBA00004651"/>
    </source>
</evidence>
<keyword evidence="10 14" id="KW-0046">Antibiotic resistance</keyword>
<evidence type="ECO:0000256" key="12">
    <source>
        <dbReference type="ARBA" id="ARBA00032932"/>
    </source>
</evidence>